<sequence length="103" mass="11361">MMVSTSALFAHSTLAFTAPKTLICDDSHSRKRWYGAHTSLSNSGEKHTAKDGCGGCGSCEEDAFATESTFAHLISSKHSFTRRHLSRRNCRSLLSAISKKYYI</sequence>
<protein>
    <submittedName>
        <fullName evidence="2">Putative secreted protein</fullName>
    </submittedName>
</protein>
<evidence type="ECO:0000313" key="2">
    <source>
        <dbReference type="EMBL" id="MXU88718.1"/>
    </source>
</evidence>
<reference evidence="2" key="1">
    <citation type="submission" date="2019-12" db="EMBL/GenBank/DDBJ databases">
        <title>An insight into the sialome of adult female Ixodes ricinus ticks feeding for 6 days.</title>
        <authorList>
            <person name="Perner J."/>
            <person name="Ribeiro J.M.C."/>
        </authorList>
    </citation>
    <scope>NUCLEOTIDE SEQUENCE</scope>
    <source>
        <strain evidence="2">Semi-engorged</strain>
        <tissue evidence="2">Salivary glands</tissue>
    </source>
</reference>
<keyword evidence="1" id="KW-0732">Signal</keyword>
<dbReference type="AlphaFoldDB" id="A0A6B0UAR7"/>
<dbReference type="EMBL" id="GIFC01006635">
    <property type="protein sequence ID" value="MXU88718.1"/>
    <property type="molecule type" value="Transcribed_RNA"/>
</dbReference>
<organism evidence="2">
    <name type="scientific">Ixodes ricinus</name>
    <name type="common">Common tick</name>
    <name type="synonym">Acarus ricinus</name>
    <dbReference type="NCBI Taxonomy" id="34613"/>
    <lineage>
        <taxon>Eukaryota</taxon>
        <taxon>Metazoa</taxon>
        <taxon>Ecdysozoa</taxon>
        <taxon>Arthropoda</taxon>
        <taxon>Chelicerata</taxon>
        <taxon>Arachnida</taxon>
        <taxon>Acari</taxon>
        <taxon>Parasitiformes</taxon>
        <taxon>Ixodida</taxon>
        <taxon>Ixodoidea</taxon>
        <taxon>Ixodidae</taxon>
        <taxon>Ixodinae</taxon>
        <taxon>Ixodes</taxon>
    </lineage>
</organism>
<accession>A0A6B0UAR7</accession>
<evidence type="ECO:0000256" key="1">
    <source>
        <dbReference type="SAM" id="SignalP"/>
    </source>
</evidence>
<name>A0A6B0UAR7_IXORI</name>
<proteinExistence type="predicted"/>
<feature type="chain" id="PRO_5025414849" evidence="1">
    <location>
        <begin position="16"/>
        <end position="103"/>
    </location>
</feature>
<feature type="signal peptide" evidence="1">
    <location>
        <begin position="1"/>
        <end position="15"/>
    </location>
</feature>